<dbReference type="EnsemblPlants" id="AET4Gv20569600.2">
    <property type="protein sequence ID" value="AET4Gv20569600.2"/>
    <property type="gene ID" value="AET4Gv20569600"/>
</dbReference>
<organism evidence="1 2">
    <name type="scientific">Aegilops tauschii subsp. strangulata</name>
    <name type="common">Goatgrass</name>
    <dbReference type="NCBI Taxonomy" id="200361"/>
    <lineage>
        <taxon>Eukaryota</taxon>
        <taxon>Viridiplantae</taxon>
        <taxon>Streptophyta</taxon>
        <taxon>Embryophyta</taxon>
        <taxon>Tracheophyta</taxon>
        <taxon>Spermatophyta</taxon>
        <taxon>Magnoliopsida</taxon>
        <taxon>Liliopsida</taxon>
        <taxon>Poales</taxon>
        <taxon>Poaceae</taxon>
        <taxon>BOP clade</taxon>
        <taxon>Pooideae</taxon>
        <taxon>Triticodae</taxon>
        <taxon>Triticeae</taxon>
        <taxon>Triticinae</taxon>
        <taxon>Aegilops</taxon>
    </lineage>
</organism>
<dbReference type="OMA" id="WRPLEWA"/>
<dbReference type="PANTHER" id="PTHR33087:SF21">
    <property type="entry name" value="OS03G0782100 PROTEIN"/>
    <property type="match status" value="1"/>
</dbReference>
<reference evidence="2" key="1">
    <citation type="journal article" date="2014" name="Science">
        <title>Ancient hybridizations among the ancestral genomes of bread wheat.</title>
        <authorList>
            <consortium name="International Wheat Genome Sequencing Consortium,"/>
            <person name="Marcussen T."/>
            <person name="Sandve S.R."/>
            <person name="Heier L."/>
            <person name="Spannagl M."/>
            <person name="Pfeifer M."/>
            <person name="Jakobsen K.S."/>
            <person name="Wulff B.B."/>
            <person name="Steuernagel B."/>
            <person name="Mayer K.F."/>
            <person name="Olsen O.A."/>
        </authorList>
    </citation>
    <scope>NUCLEOTIDE SEQUENCE [LARGE SCALE GENOMIC DNA]</scope>
    <source>
        <strain evidence="2">cv. AL8/78</strain>
    </source>
</reference>
<dbReference type="PANTHER" id="PTHR33087">
    <property type="entry name" value="OS07G0539200 PROTEIN"/>
    <property type="match status" value="1"/>
</dbReference>
<accession>A0A453IIB1</accession>
<name>A0A453IIB1_AEGTS</name>
<reference evidence="2" key="2">
    <citation type="journal article" date="2017" name="Nat. Plants">
        <title>The Aegilops tauschii genome reveals multiple impacts of transposons.</title>
        <authorList>
            <person name="Zhao G."/>
            <person name="Zou C."/>
            <person name="Li K."/>
            <person name="Wang K."/>
            <person name="Li T."/>
            <person name="Gao L."/>
            <person name="Zhang X."/>
            <person name="Wang H."/>
            <person name="Yang Z."/>
            <person name="Liu X."/>
            <person name="Jiang W."/>
            <person name="Mao L."/>
            <person name="Kong X."/>
            <person name="Jiao Y."/>
            <person name="Jia J."/>
        </authorList>
    </citation>
    <scope>NUCLEOTIDE SEQUENCE [LARGE SCALE GENOMIC DNA]</scope>
    <source>
        <strain evidence="2">cv. AL8/78</strain>
    </source>
</reference>
<dbReference type="Gramene" id="AET4Gv20569600.2">
    <property type="protein sequence ID" value="AET4Gv20569600.2"/>
    <property type="gene ID" value="AET4Gv20569600"/>
</dbReference>
<dbReference type="Proteomes" id="UP000015105">
    <property type="component" value="Chromosome 4D"/>
</dbReference>
<dbReference type="InterPro" id="IPR053253">
    <property type="entry name" value="Sex_diff_modulator"/>
</dbReference>
<dbReference type="AlphaFoldDB" id="A0A453IIB1"/>
<dbReference type="Gramene" id="AET4Gv20569600.1">
    <property type="protein sequence ID" value="AET4Gv20569600.1"/>
    <property type="gene ID" value="AET4Gv20569600"/>
</dbReference>
<sequence>MARASAGIGAPDARPEEDSCNILSSFDMDHDMLDWEQTVAIAWSVNSSRCLEALDVDRTIRKQFRLSHADVAVTPYHPIEFLVKFNHKAHCDETLAAGRVRAGGGIVHIRPWRPLEWAVGAAFNYRVLLCLENVPDYA</sequence>
<protein>
    <recommendedName>
        <fullName evidence="3">DUF4283 domain-containing protein</fullName>
    </recommendedName>
</protein>
<reference evidence="1" key="3">
    <citation type="journal article" date="2017" name="Nature">
        <title>Genome sequence of the progenitor of the wheat D genome Aegilops tauschii.</title>
        <authorList>
            <person name="Luo M.C."/>
            <person name="Gu Y.Q."/>
            <person name="Puiu D."/>
            <person name="Wang H."/>
            <person name="Twardziok S.O."/>
            <person name="Deal K.R."/>
            <person name="Huo N."/>
            <person name="Zhu T."/>
            <person name="Wang L."/>
            <person name="Wang Y."/>
            <person name="McGuire P.E."/>
            <person name="Liu S."/>
            <person name="Long H."/>
            <person name="Ramasamy R.K."/>
            <person name="Rodriguez J.C."/>
            <person name="Van S.L."/>
            <person name="Yuan L."/>
            <person name="Wang Z."/>
            <person name="Xia Z."/>
            <person name="Xiao L."/>
            <person name="Anderson O.D."/>
            <person name="Ouyang S."/>
            <person name="Liang Y."/>
            <person name="Zimin A.V."/>
            <person name="Pertea G."/>
            <person name="Qi P."/>
            <person name="Bennetzen J.L."/>
            <person name="Dai X."/>
            <person name="Dawson M.W."/>
            <person name="Muller H.G."/>
            <person name="Kugler K."/>
            <person name="Rivarola-Duarte L."/>
            <person name="Spannagl M."/>
            <person name="Mayer K.F.X."/>
            <person name="Lu F.H."/>
            <person name="Bevan M.W."/>
            <person name="Leroy P."/>
            <person name="Li P."/>
            <person name="You F.M."/>
            <person name="Sun Q."/>
            <person name="Liu Z."/>
            <person name="Lyons E."/>
            <person name="Wicker T."/>
            <person name="Salzberg S.L."/>
            <person name="Devos K.M."/>
            <person name="Dvorak J."/>
        </authorList>
    </citation>
    <scope>NUCLEOTIDE SEQUENCE [LARGE SCALE GENOMIC DNA]</scope>
    <source>
        <strain evidence="1">cv. AL8/78</strain>
    </source>
</reference>
<evidence type="ECO:0008006" key="3">
    <source>
        <dbReference type="Google" id="ProtNLM"/>
    </source>
</evidence>
<dbReference type="RefSeq" id="XP_040243246.2">
    <property type="nucleotide sequence ID" value="XM_040387312.2"/>
</dbReference>
<dbReference type="STRING" id="200361.A0A453IIB1"/>
<evidence type="ECO:0000313" key="1">
    <source>
        <dbReference type="EnsemblPlants" id="AET4Gv20569600.1"/>
    </source>
</evidence>
<reference evidence="1" key="5">
    <citation type="journal article" date="2021" name="G3 (Bethesda)">
        <title>Aegilops tauschii genome assembly Aet v5.0 features greater sequence contiguity and improved annotation.</title>
        <authorList>
            <person name="Wang L."/>
            <person name="Zhu T."/>
            <person name="Rodriguez J.C."/>
            <person name="Deal K.R."/>
            <person name="Dubcovsky J."/>
            <person name="McGuire P.E."/>
            <person name="Lux T."/>
            <person name="Spannagl M."/>
            <person name="Mayer K.F.X."/>
            <person name="Baldrich P."/>
            <person name="Meyers B.C."/>
            <person name="Huo N."/>
            <person name="Gu Y.Q."/>
            <person name="Zhou H."/>
            <person name="Devos K.M."/>
            <person name="Bennetzen J.L."/>
            <person name="Unver T."/>
            <person name="Budak H."/>
            <person name="Gulick P.J."/>
            <person name="Galiba G."/>
            <person name="Kalapos B."/>
            <person name="Nelson D.R."/>
            <person name="Li P."/>
            <person name="You F.M."/>
            <person name="Luo M.C."/>
            <person name="Dvorak J."/>
        </authorList>
    </citation>
    <scope>NUCLEOTIDE SEQUENCE [LARGE SCALE GENOMIC DNA]</scope>
    <source>
        <strain evidence="1">cv. AL8/78</strain>
    </source>
</reference>
<keyword evidence="2" id="KW-1185">Reference proteome</keyword>
<dbReference type="EnsemblPlants" id="AET4Gv20569600.1">
    <property type="protein sequence ID" value="AET4Gv20569600.1"/>
    <property type="gene ID" value="AET4Gv20569600"/>
</dbReference>
<dbReference type="GeneID" id="120963039"/>
<evidence type="ECO:0000313" key="2">
    <source>
        <dbReference type="Proteomes" id="UP000015105"/>
    </source>
</evidence>
<proteinExistence type="predicted"/>
<reference evidence="1" key="4">
    <citation type="submission" date="2019-03" db="UniProtKB">
        <authorList>
            <consortium name="EnsemblPlants"/>
        </authorList>
    </citation>
    <scope>IDENTIFICATION</scope>
</reference>